<evidence type="ECO:0000256" key="3">
    <source>
        <dbReference type="ARBA" id="ARBA00008793"/>
    </source>
</evidence>
<keyword evidence="7" id="KW-0175">Coiled coil</keyword>
<dbReference type="Proteomes" id="UP000613177">
    <property type="component" value="Unassembled WGS sequence"/>
</dbReference>
<dbReference type="AlphaFoldDB" id="A0A8H7VR79"/>
<comment type="subcellular location">
    <subcellularLocation>
        <location evidence="2">Cytoplasm</location>
    </subcellularLocation>
    <subcellularLocation>
        <location evidence="1">Nucleus</location>
    </subcellularLocation>
</comment>
<dbReference type="SUPFAM" id="SSF140361">
    <property type="entry name" value="MIT domain-like"/>
    <property type="match status" value="1"/>
</dbReference>
<dbReference type="Pfam" id="PF10602">
    <property type="entry name" value="RPN7"/>
    <property type="match status" value="1"/>
</dbReference>
<dbReference type="SMART" id="SM00088">
    <property type="entry name" value="PINT"/>
    <property type="match status" value="1"/>
</dbReference>
<dbReference type="SUPFAM" id="SSF46785">
    <property type="entry name" value="Winged helix' DNA-binding domain"/>
    <property type="match status" value="1"/>
</dbReference>
<protein>
    <recommendedName>
        <fullName evidence="8">PCI domain-containing protein</fullName>
    </recommendedName>
</protein>
<proteinExistence type="inferred from homology"/>
<evidence type="ECO:0000256" key="5">
    <source>
        <dbReference type="ARBA" id="ARBA00022790"/>
    </source>
</evidence>
<organism evidence="9 10">
    <name type="scientific">Thamnidium elegans</name>
    <dbReference type="NCBI Taxonomy" id="101142"/>
    <lineage>
        <taxon>Eukaryota</taxon>
        <taxon>Fungi</taxon>
        <taxon>Fungi incertae sedis</taxon>
        <taxon>Mucoromycota</taxon>
        <taxon>Mucoromycotina</taxon>
        <taxon>Mucoromycetes</taxon>
        <taxon>Mucorales</taxon>
        <taxon>Mucorineae</taxon>
        <taxon>Mucoraceae</taxon>
        <taxon>Thamnidium</taxon>
    </lineage>
</organism>
<dbReference type="Gene3D" id="1.25.40.570">
    <property type="match status" value="1"/>
</dbReference>
<keyword evidence="6" id="KW-0539">Nucleus</keyword>
<dbReference type="EMBL" id="JAEPRE010000223">
    <property type="protein sequence ID" value="KAG2230090.1"/>
    <property type="molecule type" value="Genomic_DNA"/>
</dbReference>
<evidence type="ECO:0000313" key="9">
    <source>
        <dbReference type="EMBL" id="KAG2230090.1"/>
    </source>
</evidence>
<dbReference type="GO" id="GO:0005737">
    <property type="term" value="C:cytoplasm"/>
    <property type="evidence" value="ECO:0007669"/>
    <property type="project" value="UniProtKB-SubCell"/>
</dbReference>
<dbReference type="InterPro" id="IPR000717">
    <property type="entry name" value="PCI_dom"/>
</dbReference>
<evidence type="ECO:0000259" key="8">
    <source>
        <dbReference type="PROSITE" id="PS50250"/>
    </source>
</evidence>
<dbReference type="InterPro" id="IPR036390">
    <property type="entry name" value="WH_DNA-bd_sf"/>
</dbReference>
<feature type="coiled-coil region" evidence="7">
    <location>
        <begin position="81"/>
        <end position="108"/>
    </location>
</feature>
<comment type="caution">
    <text evidence="9">The sequence shown here is derived from an EMBL/GenBank/DDBJ whole genome shotgun (WGS) entry which is preliminary data.</text>
</comment>
<evidence type="ECO:0000256" key="1">
    <source>
        <dbReference type="ARBA" id="ARBA00004123"/>
    </source>
</evidence>
<gene>
    <name evidence="9" type="ORF">INT48_004352</name>
</gene>
<dbReference type="InterPro" id="IPR019585">
    <property type="entry name" value="Rpn7/CSN1"/>
</dbReference>
<keyword evidence="10" id="KW-1185">Reference proteome</keyword>
<evidence type="ECO:0000256" key="2">
    <source>
        <dbReference type="ARBA" id="ARBA00004496"/>
    </source>
</evidence>
<dbReference type="Pfam" id="PF01399">
    <property type="entry name" value="PCI"/>
    <property type="match status" value="1"/>
</dbReference>
<accession>A0A8H7VR79</accession>
<dbReference type="InterPro" id="IPR045135">
    <property type="entry name" value="Rpn7_N"/>
</dbReference>
<dbReference type="PANTHER" id="PTHR14145">
    <property type="entry name" value="26S PROTESOME SUBUNIT 6"/>
    <property type="match status" value="1"/>
</dbReference>
<feature type="coiled-coil region" evidence="7">
    <location>
        <begin position="685"/>
        <end position="712"/>
    </location>
</feature>
<evidence type="ECO:0000256" key="4">
    <source>
        <dbReference type="ARBA" id="ARBA00022490"/>
    </source>
</evidence>
<feature type="domain" description="PCI" evidence="8">
    <location>
        <begin position="201"/>
        <end position="376"/>
    </location>
</feature>
<keyword evidence="4" id="KW-0963">Cytoplasm</keyword>
<name>A0A8H7VR79_9FUNG</name>
<dbReference type="PROSITE" id="PS50250">
    <property type="entry name" value="PCI"/>
    <property type="match status" value="1"/>
</dbReference>
<dbReference type="Gene3D" id="1.20.58.80">
    <property type="entry name" value="Phosphotransferase system, lactose/cellobiose-type IIA subunit"/>
    <property type="match status" value="1"/>
</dbReference>
<evidence type="ECO:0000313" key="10">
    <source>
        <dbReference type="Proteomes" id="UP000613177"/>
    </source>
</evidence>
<reference evidence="9" key="1">
    <citation type="submission" date="2021-01" db="EMBL/GenBank/DDBJ databases">
        <title>Metabolic potential, ecology and presence of endohyphal bacteria is reflected in genomic diversity of Mucoromycotina.</title>
        <authorList>
            <person name="Muszewska A."/>
            <person name="Okrasinska A."/>
            <person name="Steczkiewicz K."/>
            <person name="Drgas O."/>
            <person name="Orlowska M."/>
            <person name="Perlinska-Lenart U."/>
            <person name="Aleksandrzak-Piekarczyk T."/>
            <person name="Szatraj K."/>
            <person name="Zielenkiewicz U."/>
            <person name="Pilsyk S."/>
            <person name="Malc E."/>
            <person name="Mieczkowski P."/>
            <person name="Kruszewska J.S."/>
            <person name="Biernat P."/>
            <person name="Pawlowska J."/>
        </authorList>
    </citation>
    <scope>NUCLEOTIDE SEQUENCE</scope>
    <source>
        <strain evidence="9">WA0000018081</strain>
    </source>
</reference>
<dbReference type="GO" id="GO:0008180">
    <property type="term" value="C:COP9 signalosome"/>
    <property type="evidence" value="ECO:0007669"/>
    <property type="project" value="UniProtKB-KW"/>
</dbReference>
<dbReference type="PANTHER" id="PTHR14145:SF2">
    <property type="entry name" value="COP9 SIGNALOSOME COMPLEX SUBUNIT 1"/>
    <property type="match status" value="1"/>
</dbReference>
<evidence type="ECO:0000256" key="7">
    <source>
        <dbReference type="SAM" id="Coils"/>
    </source>
</evidence>
<sequence>MAETRVALPEDFDFETYINSYEAKHCDALAIEAYKTALNDIKENTTNISKYNTVLERLNAVLRNQGQPTLPIDQDWITKTQNQNKTTLESLENELKAAKASLVKENIRAAHTKLGDYYYKKGELPIAMKNYIRTRDYCSTSQNILDMCFNTIKVYLDDCNFSHVVQTYITRAESVPYIPDKVHNISKLKCCQALSLLGGADYTQRYNLVANALTEVSFESVNYFNVVMSANDVAIYGGLCALVSMNRRQLQTQVLNNTNFKNFLALEPSLNELIESFYKSKYTRCFQLLDKYSQLLKLDMYLEPHLDTLIQLVREKAMIQYCIPYSIVDMRKMAASFNLSVDDLENDLVGLIGKKRKIDARIDSHKKILCTKKKEKRNEAFERSLLAGKDYEKASKALLLRLNMKSEKIENKGSYTGEIFSVCSLKGLTMDHLAPVNAGHHFANLAEDFEEQEMWLKAAEAHSNAAAKFETALNDTADEEATKTLRLLTSNHTRKANELTRKSQRVINAAANQRMRQMVGNTHMPPNGLRHALPDNRQPMSGNLLVSRLARGEYGEGSHHRTSEIGESYALLSNEDHDDDPFNKFLEAVEGLVQQFFNPAVAFTSAPLNENDIPVPILTAPTEENTLVEETPSNFDGPGMMDSYYLVPSPDGSDDVENFQNLVNKTESISVTNKQEKSLRQQQQQEDIRLENEKLRVQVVQLNRRVKSLQMTAEEGNMLKSSVLQFRNDVHIQAKRIMQSHHESSMRSSAAALLGPGSTTISSSIRHPTLAGGGHDLASRLRELEAENVKLRTDHENQKISINKYCERWEMLKENAKKRRASAPIAEEAEN</sequence>
<keyword evidence="5" id="KW-0736">Signalosome</keyword>
<comment type="similarity">
    <text evidence="3">Belongs to the CSN1 family.</text>
</comment>
<evidence type="ECO:0000256" key="6">
    <source>
        <dbReference type="ARBA" id="ARBA00023242"/>
    </source>
</evidence>